<dbReference type="EMBL" id="BTSX01000001">
    <property type="protein sequence ID" value="GMS79132.1"/>
    <property type="molecule type" value="Genomic_DNA"/>
</dbReference>
<comment type="caution">
    <text evidence="1">The sequence shown here is derived from an EMBL/GenBank/DDBJ whole genome shotgun (WGS) entry which is preliminary data.</text>
</comment>
<gene>
    <name evidence="1" type="ORF">PENTCL1PPCAC_1307</name>
</gene>
<evidence type="ECO:0000313" key="2">
    <source>
        <dbReference type="Proteomes" id="UP001432027"/>
    </source>
</evidence>
<accession>A0AAV5S9I6</accession>
<dbReference type="Proteomes" id="UP001432027">
    <property type="component" value="Unassembled WGS sequence"/>
</dbReference>
<organism evidence="1 2">
    <name type="scientific">Pristionchus entomophagus</name>
    <dbReference type="NCBI Taxonomy" id="358040"/>
    <lineage>
        <taxon>Eukaryota</taxon>
        <taxon>Metazoa</taxon>
        <taxon>Ecdysozoa</taxon>
        <taxon>Nematoda</taxon>
        <taxon>Chromadorea</taxon>
        <taxon>Rhabditida</taxon>
        <taxon>Rhabditina</taxon>
        <taxon>Diplogasteromorpha</taxon>
        <taxon>Diplogasteroidea</taxon>
        <taxon>Neodiplogasteridae</taxon>
        <taxon>Pristionchus</taxon>
    </lineage>
</organism>
<feature type="non-terminal residue" evidence="1">
    <location>
        <position position="1"/>
    </location>
</feature>
<dbReference type="AlphaFoldDB" id="A0AAV5S9I6"/>
<evidence type="ECO:0000313" key="1">
    <source>
        <dbReference type="EMBL" id="GMS79132.1"/>
    </source>
</evidence>
<proteinExistence type="predicted"/>
<sequence>YPTTSLMFLDKGIPDGSLTVFKTQPLSQIVQEVLILLPNNTQFKPVIETPPQIIQTIQPPPLQSVAYPGPAVPIVPVAPMECFSGDLIVETLEGPKRMIELTTGDKVLSVE</sequence>
<feature type="non-terminal residue" evidence="1">
    <location>
        <position position="111"/>
    </location>
</feature>
<protein>
    <submittedName>
        <fullName evidence="1">Uncharacterized protein</fullName>
    </submittedName>
</protein>
<name>A0AAV5S9I6_9BILA</name>
<keyword evidence="2" id="KW-1185">Reference proteome</keyword>
<reference evidence="1" key="1">
    <citation type="submission" date="2023-10" db="EMBL/GenBank/DDBJ databases">
        <title>Genome assembly of Pristionchus species.</title>
        <authorList>
            <person name="Yoshida K."/>
            <person name="Sommer R.J."/>
        </authorList>
    </citation>
    <scope>NUCLEOTIDE SEQUENCE</scope>
    <source>
        <strain evidence="1">RS0144</strain>
    </source>
</reference>